<dbReference type="InterPro" id="IPR027417">
    <property type="entry name" value="P-loop_NTPase"/>
</dbReference>
<evidence type="ECO:0000259" key="6">
    <source>
        <dbReference type="SMART" id="SM01086"/>
    </source>
</evidence>
<dbReference type="InterPro" id="IPR019489">
    <property type="entry name" value="Clp_ATPase_C"/>
</dbReference>
<dbReference type="EMBL" id="JAQNDM010000002">
    <property type="protein sequence ID" value="MDC0711142.1"/>
    <property type="molecule type" value="Genomic_DNA"/>
</dbReference>
<dbReference type="Pfam" id="PF07724">
    <property type="entry name" value="AAA_2"/>
    <property type="match status" value="1"/>
</dbReference>
<evidence type="ECO:0000256" key="3">
    <source>
        <dbReference type="ARBA" id="ARBA00023186"/>
    </source>
</evidence>
<keyword evidence="2" id="KW-0067">ATP-binding</keyword>
<comment type="caution">
    <text evidence="7">The sequence shown here is derived from an EMBL/GenBank/DDBJ whole genome shotgun (WGS) entry which is preliminary data.</text>
</comment>
<proteinExistence type="predicted"/>
<dbReference type="InterPro" id="IPR003593">
    <property type="entry name" value="AAA+_ATPase"/>
</dbReference>
<name>A0ABT5DBU5_9BACT</name>
<dbReference type="Gene3D" id="1.10.8.60">
    <property type="match status" value="1"/>
</dbReference>
<dbReference type="InterPro" id="IPR003959">
    <property type="entry name" value="ATPase_AAA_core"/>
</dbReference>
<dbReference type="Pfam" id="PF10431">
    <property type="entry name" value="ClpB_D2-small"/>
    <property type="match status" value="1"/>
</dbReference>
<gene>
    <name evidence="7" type="ORF">POL68_21920</name>
</gene>
<dbReference type="PANTHER" id="PTHR48102">
    <property type="entry name" value="ATP-DEPENDENT CLP PROTEASE ATP-BINDING SUBUNIT CLPX-LIKE, MITOCHONDRIAL-RELATED"/>
    <property type="match status" value="1"/>
</dbReference>
<evidence type="ECO:0000259" key="5">
    <source>
        <dbReference type="SMART" id="SM00382"/>
    </source>
</evidence>
<evidence type="ECO:0000313" key="8">
    <source>
        <dbReference type="Proteomes" id="UP001221838"/>
    </source>
</evidence>
<dbReference type="Proteomes" id="UP001221838">
    <property type="component" value="Unassembled WGS sequence"/>
</dbReference>
<dbReference type="Gene3D" id="3.40.50.300">
    <property type="entry name" value="P-loop containing nucleotide triphosphate hydrolases"/>
    <property type="match status" value="1"/>
</dbReference>
<keyword evidence="8" id="KW-1185">Reference proteome</keyword>
<reference evidence="7 8" key="1">
    <citation type="submission" date="2022-11" db="EMBL/GenBank/DDBJ databases">
        <title>Minimal conservation of predation-associated metabolite biosynthetic gene clusters underscores biosynthetic potential of Myxococcota including descriptions for ten novel species: Archangium lansinium sp. nov., Myxococcus landrumus sp. nov., Nannocystis bai.</title>
        <authorList>
            <person name="Ahearne A."/>
            <person name="Stevens C."/>
            <person name="Dowd S."/>
        </authorList>
    </citation>
    <scope>NUCLEOTIDE SEQUENCE [LARGE SCALE GENOMIC DNA]</scope>
    <source>
        <strain evidence="7 8">NCWAL01</strain>
    </source>
</reference>
<evidence type="ECO:0000256" key="2">
    <source>
        <dbReference type="ARBA" id="ARBA00022840"/>
    </source>
</evidence>
<accession>A0ABT5DBU5</accession>
<dbReference type="SMART" id="SM00382">
    <property type="entry name" value="AAA"/>
    <property type="match status" value="1"/>
</dbReference>
<feature type="region of interest" description="Disordered" evidence="4">
    <location>
        <begin position="1"/>
        <end position="20"/>
    </location>
</feature>
<keyword evidence="3" id="KW-0143">Chaperone</keyword>
<sequence>MPHRAGPEPRSPSLQDDDVRQRVEALEVLSPKEIDSRLTQLGYRGQEEARRAAAVLAYRHVRRVRRLYLEGIPPEGAARENCLFLGPTGSGKTYLVELLFREILAVPTVMADATQFSETGYVGDDVNTLVSRLYEAAEGDVAWAGCGVICMDEFDKLATNRSDSRFAGQQTTKDVSGFGVQRSLLHLLSASEVDFPPDFGFTSRTRPLSIEMAGITFIACGAFSGLRSTAEGMNRTERLGFGREPQRREQEAIAERVTDAQLEQTTAFARYGFIPELIGRFNRLVSFAPLDAATLKDILQANVLRLYEQEFELEGLQLVVEPPVREWVVARALKRETGARGLRAALAPVLEQAAYEHFGQAQASTLRLVLKGDQVYVTPE</sequence>
<feature type="domain" description="Clp ATPase C-terminal" evidence="6">
    <location>
        <begin position="290"/>
        <end position="377"/>
    </location>
</feature>
<dbReference type="SMART" id="SM01086">
    <property type="entry name" value="ClpB_D2-small"/>
    <property type="match status" value="1"/>
</dbReference>
<protein>
    <submittedName>
        <fullName evidence="7">AAA family ATPase</fullName>
    </submittedName>
</protein>
<dbReference type="RefSeq" id="WP_272141103.1">
    <property type="nucleotide sequence ID" value="NZ_JAQNDM010000002.1"/>
</dbReference>
<keyword evidence="1" id="KW-0547">Nucleotide-binding</keyword>
<organism evidence="7 8">
    <name type="scientific">Stigmatella ashevillensis</name>
    <dbReference type="NCBI Taxonomy" id="2995309"/>
    <lineage>
        <taxon>Bacteria</taxon>
        <taxon>Pseudomonadati</taxon>
        <taxon>Myxococcota</taxon>
        <taxon>Myxococcia</taxon>
        <taxon>Myxococcales</taxon>
        <taxon>Cystobacterineae</taxon>
        <taxon>Archangiaceae</taxon>
        <taxon>Stigmatella</taxon>
    </lineage>
</organism>
<evidence type="ECO:0000256" key="1">
    <source>
        <dbReference type="ARBA" id="ARBA00022741"/>
    </source>
</evidence>
<evidence type="ECO:0000313" key="7">
    <source>
        <dbReference type="EMBL" id="MDC0711142.1"/>
    </source>
</evidence>
<dbReference type="PANTHER" id="PTHR48102:SF7">
    <property type="entry name" value="ATP-DEPENDENT CLP PROTEASE ATP-BINDING SUBUNIT CLPX-LIKE, MITOCHONDRIAL"/>
    <property type="match status" value="1"/>
</dbReference>
<dbReference type="InterPro" id="IPR050052">
    <property type="entry name" value="ATP-dep_Clp_protease_ClpX"/>
</dbReference>
<feature type="domain" description="AAA+ ATPase" evidence="5">
    <location>
        <begin position="78"/>
        <end position="245"/>
    </location>
</feature>
<dbReference type="SUPFAM" id="SSF52540">
    <property type="entry name" value="P-loop containing nucleoside triphosphate hydrolases"/>
    <property type="match status" value="1"/>
</dbReference>
<evidence type="ECO:0000256" key="4">
    <source>
        <dbReference type="SAM" id="MobiDB-lite"/>
    </source>
</evidence>